<dbReference type="PANTHER" id="PTHR12507">
    <property type="entry name" value="REDUCED GROWTH PHENOTYPE 1 RGP1, YEAST -RELATED"/>
    <property type="match status" value="1"/>
</dbReference>
<feature type="region of interest" description="Disordered" evidence="1">
    <location>
        <begin position="383"/>
        <end position="441"/>
    </location>
</feature>
<name>A0A835XSM6_9CHLO</name>
<keyword evidence="3" id="KW-1185">Reference proteome</keyword>
<feature type="compositionally biased region" description="Low complexity" evidence="1">
    <location>
        <begin position="332"/>
        <end position="343"/>
    </location>
</feature>
<proteinExistence type="predicted"/>
<feature type="compositionally biased region" description="Acidic residues" evidence="1">
    <location>
        <begin position="383"/>
        <end position="395"/>
    </location>
</feature>
<dbReference type="AlphaFoldDB" id="A0A835XSM6"/>
<feature type="region of interest" description="Disordered" evidence="1">
    <location>
        <begin position="318"/>
        <end position="345"/>
    </location>
</feature>
<reference evidence="2" key="1">
    <citation type="journal article" date="2020" name="bioRxiv">
        <title>Comparative genomics of Chlamydomonas.</title>
        <authorList>
            <person name="Craig R.J."/>
            <person name="Hasan A.R."/>
            <person name="Ness R.W."/>
            <person name="Keightley P.D."/>
        </authorList>
    </citation>
    <scope>NUCLEOTIDE SEQUENCE</scope>
    <source>
        <strain evidence="2">CCAP 11/70</strain>
    </source>
</reference>
<dbReference type="EMBL" id="JAEHOE010000116">
    <property type="protein sequence ID" value="KAG2486185.1"/>
    <property type="molecule type" value="Genomic_DNA"/>
</dbReference>
<protein>
    <submittedName>
        <fullName evidence="2">Uncharacterized protein</fullName>
    </submittedName>
</protein>
<dbReference type="OrthoDB" id="1918at2759"/>
<feature type="compositionally biased region" description="Gly residues" evidence="1">
    <location>
        <begin position="260"/>
        <end position="287"/>
    </location>
</feature>
<evidence type="ECO:0000313" key="3">
    <source>
        <dbReference type="Proteomes" id="UP000612055"/>
    </source>
</evidence>
<feature type="region of interest" description="Disordered" evidence="1">
    <location>
        <begin position="218"/>
        <end position="287"/>
    </location>
</feature>
<dbReference type="InterPro" id="IPR014848">
    <property type="entry name" value="Rgp1"/>
</dbReference>
<gene>
    <name evidence="2" type="ORF">HYH03_015148</name>
</gene>
<evidence type="ECO:0000256" key="1">
    <source>
        <dbReference type="SAM" id="MobiDB-lite"/>
    </source>
</evidence>
<sequence length="640" mass="64472">MALQVNLTLSKTYFLPGEVVQVSVQICNGAYTDASAVDDGGAQGAPQVIHVKELSFQACGTERTDPSFIHRLHRPEVPVDVADSRQKQVRSIFSTEPAVLVSDQALAPHAVQHFQLRFRLPSALPPSFRGSAVRFLYLIQVKAVYEVHRGGSEAVMYETTASTSLVVWPGSAAGGPGGAGAAPAAPDRRTPSMDASSPGAAAFGAAAAAAAASALQREVSRSSTAGDPSRRLSSAGGAPPQSPSAAAAPPTPSGGSFAPGMGGPGPSGHSAGGVGPSGGGGGGGGAGAGADDGEVGLVDYVLGRNNCRIRWQELRADAAGGGAGSEGGGLSGPLPSASSFGSATAAPQPAARGVIPFGVNRPFSPPFGAAAGLTMGMLPYSDSDAEELAEQEDAAEAERAEAEGAAGRRPGAGPPGSTAASTAVQRQMSSGAGAAAGAGAGVGPYGRQPSRRGGLFGKVYALNVGEAPLLRLLLQAPLEVPLQPGATFGGVLDFRPPASPGSGPVVRPPSGTGVCCHEVVVLLESEECVAPECRPGPQPKGPGAGSPYVIRRLHAEAHELAADMALTSFTFSLPATATPSFRTPMVSLRWVLRFELTVGPRIAFAALDKRARSPRPALEQLVWSLPLVVRPPVAAPRGQG</sequence>
<feature type="compositionally biased region" description="Low complexity" evidence="1">
    <location>
        <begin position="233"/>
        <end position="259"/>
    </location>
</feature>
<comment type="caution">
    <text evidence="2">The sequence shown here is derived from an EMBL/GenBank/DDBJ whole genome shotgun (WGS) entry which is preliminary data.</text>
</comment>
<feature type="compositionally biased region" description="Gly residues" evidence="1">
    <location>
        <begin position="319"/>
        <end position="331"/>
    </location>
</feature>
<accession>A0A835XSM6</accession>
<organism evidence="2 3">
    <name type="scientific">Edaphochlamys debaryana</name>
    <dbReference type="NCBI Taxonomy" id="47281"/>
    <lineage>
        <taxon>Eukaryota</taxon>
        <taxon>Viridiplantae</taxon>
        <taxon>Chlorophyta</taxon>
        <taxon>core chlorophytes</taxon>
        <taxon>Chlorophyceae</taxon>
        <taxon>CS clade</taxon>
        <taxon>Chlamydomonadales</taxon>
        <taxon>Chlamydomonadales incertae sedis</taxon>
        <taxon>Edaphochlamys</taxon>
    </lineage>
</organism>
<feature type="region of interest" description="Disordered" evidence="1">
    <location>
        <begin position="175"/>
        <end position="199"/>
    </location>
</feature>
<dbReference type="Proteomes" id="UP000612055">
    <property type="component" value="Unassembled WGS sequence"/>
</dbReference>
<dbReference type="Pfam" id="PF08737">
    <property type="entry name" value="Rgp1"/>
    <property type="match status" value="1"/>
</dbReference>
<feature type="compositionally biased region" description="Low complexity" evidence="1">
    <location>
        <begin position="403"/>
        <end position="423"/>
    </location>
</feature>
<evidence type="ECO:0000313" key="2">
    <source>
        <dbReference type="EMBL" id="KAG2486185.1"/>
    </source>
</evidence>